<feature type="domain" description="DUF8048" evidence="1">
    <location>
        <begin position="10"/>
        <end position="123"/>
    </location>
</feature>
<dbReference type="STRING" id="555874.SAMN04488065_1366"/>
<reference evidence="2 3" key="1">
    <citation type="submission" date="2016-10" db="EMBL/GenBank/DDBJ databases">
        <authorList>
            <person name="de Groot N.N."/>
        </authorList>
    </citation>
    <scope>NUCLEOTIDE SEQUENCE [LARGE SCALE GENOMIC DNA]</scope>
    <source>
        <strain evidence="2 3">CGMCC 1.8712</strain>
    </source>
</reference>
<name>A0A1H3X7M6_9EURY</name>
<dbReference type="Proteomes" id="UP000236755">
    <property type="component" value="Unassembled WGS sequence"/>
</dbReference>
<evidence type="ECO:0000313" key="2">
    <source>
        <dbReference type="EMBL" id="SDZ94632.1"/>
    </source>
</evidence>
<accession>A0A1H3X7M6</accession>
<dbReference type="Pfam" id="PF26222">
    <property type="entry name" value="DUF8048"/>
    <property type="match status" value="1"/>
</dbReference>
<dbReference type="AlphaFoldDB" id="A0A1H3X7M6"/>
<evidence type="ECO:0000259" key="1">
    <source>
        <dbReference type="Pfam" id="PF26222"/>
    </source>
</evidence>
<protein>
    <recommendedName>
        <fullName evidence="1">DUF8048 domain-containing protein</fullName>
    </recommendedName>
</protein>
<gene>
    <name evidence="2" type="ORF">SAMN04488065_1366</name>
</gene>
<keyword evidence="3" id="KW-1185">Reference proteome</keyword>
<dbReference type="InterPro" id="IPR058361">
    <property type="entry name" value="DUF8048"/>
</dbReference>
<evidence type="ECO:0000313" key="3">
    <source>
        <dbReference type="Proteomes" id="UP000236755"/>
    </source>
</evidence>
<dbReference type="EMBL" id="FNQT01000001">
    <property type="protein sequence ID" value="SDZ94632.1"/>
    <property type="molecule type" value="Genomic_DNA"/>
</dbReference>
<proteinExistence type="predicted"/>
<sequence>MSVSGAPESPIDGQVFMLAAAKASVAPSKLSDLLSRVQADVGGRLDVYRRDFERVAQQDDREVFLVPTGHWEQIADRLDFGERERKAVARAHAEQLRSIGSDTGRNDEFETALEIREAVVVGT</sequence>
<organism evidence="2 3">
    <name type="scientific">Haloplanus vescus</name>
    <dbReference type="NCBI Taxonomy" id="555874"/>
    <lineage>
        <taxon>Archaea</taxon>
        <taxon>Methanobacteriati</taxon>
        <taxon>Methanobacteriota</taxon>
        <taxon>Stenosarchaea group</taxon>
        <taxon>Halobacteria</taxon>
        <taxon>Halobacteriales</taxon>
        <taxon>Haloferacaceae</taxon>
        <taxon>Haloplanus</taxon>
    </lineage>
</organism>